<dbReference type="Gene3D" id="3.40.1350.10">
    <property type="match status" value="1"/>
</dbReference>
<comment type="caution">
    <text evidence="4">The sequence shown here is derived from an EMBL/GenBank/DDBJ whole genome shotgun (WGS) entry which is preliminary data.</text>
</comment>
<dbReference type="EMBL" id="JABBJJ010000457">
    <property type="protein sequence ID" value="NMO22683.1"/>
    <property type="molecule type" value="Genomic_DNA"/>
</dbReference>
<evidence type="ECO:0000259" key="3">
    <source>
        <dbReference type="Pfam" id="PF17761"/>
    </source>
</evidence>
<dbReference type="PANTHER" id="PTHR30547:SF5">
    <property type="entry name" value="NUCLEASE YHCG-RELATED"/>
    <property type="match status" value="1"/>
</dbReference>
<protein>
    <submittedName>
        <fullName evidence="4">DUF1016 domain-containing protein</fullName>
    </submittedName>
</protein>
<accession>A0A848LZC4</accession>
<feature type="domain" description="YhcG N-terminal" evidence="3">
    <location>
        <begin position="48"/>
        <end position="184"/>
    </location>
</feature>
<dbReference type="AlphaFoldDB" id="A0A848LZC4"/>
<proteinExistence type="predicted"/>
<feature type="domain" description="YhcG PDDEXK nuclease" evidence="2">
    <location>
        <begin position="213"/>
        <end position="357"/>
    </location>
</feature>
<dbReference type="InterPro" id="IPR041527">
    <property type="entry name" value="YhcG_N"/>
</dbReference>
<evidence type="ECO:0000313" key="5">
    <source>
        <dbReference type="Proteomes" id="UP000518300"/>
    </source>
</evidence>
<gene>
    <name evidence="4" type="ORF">HG543_48680</name>
</gene>
<sequence length="381" mass="44273">MSSSRKRTSGPKRPSSSARAARHSVAKRRAAETASLEPVAGTDTLVHDIGRMIETARHQVAQVAQNALAALYWQIGTRIRQDILKERRADYGTALVSALGRHLERRFGRGFSEKSLRHMLRFAEAFPNPEIVSALRRQLSWTHFKQLIYLDDELKRDFYAEMCRIEGWSTRTLQQKIDSMLYERTALSKKPDQLIRKELTSLRQSDQLTPDLVFQDPYLLDFLGLRDTFSEKDLEAALLRDIERFLLELGAGFAFVERQKRITLDGDDYYIDLLFFHRRLRRLVVIELKIGDFKPSDSGQVELYLRWLDRHERQPGEEPPVAIILCAGKKRETVEYLNLDRSGIHVAEYLTELPPREVLRERFHQALALARSRFEHRASTR</sequence>
<dbReference type="InterPro" id="IPR009362">
    <property type="entry name" value="YhcG_C"/>
</dbReference>
<dbReference type="RefSeq" id="WP_169351810.1">
    <property type="nucleotide sequence ID" value="NZ_JABBJJ010000457.1"/>
</dbReference>
<feature type="region of interest" description="Disordered" evidence="1">
    <location>
        <begin position="1"/>
        <end position="36"/>
    </location>
</feature>
<feature type="compositionally biased region" description="Basic residues" evidence="1">
    <location>
        <begin position="1"/>
        <end position="10"/>
    </location>
</feature>
<dbReference type="InterPro" id="IPR053148">
    <property type="entry name" value="PD-DEXK-like_domain"/>
</dbReference>
<dbReference type="Pfam" id="PF17761">
    <property type="entry name" value="DUF1016_N"/>
    <property type="match status" value="1"/>
</dbReference>
<name>A0A848LZC4_9BACT</name>
<dbReference type="PANTHER" id="PTHR30547">
    <property type="entry name" value="UNCHARACTERIZED PROTEIN YHCG-RELATED"/>
    <property type="match status" value="1"/>
</dbReference>
<dbReference type="GO" id="GO:0003676">
    <property type="term" value="F:nucleic acid binding"/>
    <property type="evidence" value="ECO:0007669"/>
    <property type="project" value="InterPro"/>
</dbReference>
<evidence type="ECO:0000313" key="4">
    <source>
        <dbReference type="EMBL" id="NMO22683.1"/>
    </source>
</evidence>
<keyword evidence="5" id="KW-1185">Reference proteome</keyword>
<evidence type="ECO:0000256" key="1">
    <source>
        <dbReference type="SAM" id="MobiDB-lite"/>
    </source>
</evidence>
<dbReference type="Pfam" id="PF06250">
    <property type="entry name" value="YhcG_C"/>
    <property type="match status" value="1"/>
</dbReference>
<reference evidence="4 5" key="1">
    <citation type="submission" date="2020-04" db="EMBL/GenBank/DDBJ databases">
        <title>Draft genome of Pyxidicoccus fallax type strain.</title>
        <authorList>
            <person name="Whitworth D.E."/>
        </authorList>
    </citation>
    <scope>NUCLEOTIDE SEQUENCE [LARGE SCALE GENOMIC DNA]</scope>
    <source>
        <strain evidence="4 5">DSM 14698</strain>
    </source>
</reference>
<dbReference type="Proteomes" id="UP000518300">
    <property type="component" value="Unassembled WGS sequence"/>
</dbReference>
<dbReference type="InterPro" id="IPR011856">
    <property type="entry name" value="tRNA_endonuc-like_dom_sf"/>
</dbReference>
<evidence type="ECO:0000259" key="2">
    <source>
        <dbReference type="Pfam" id="PF06250"/>
    </source>
</evidence>
<organism evidence="4 5">
    <name type="scientific">Pyxidicoccus fallax</name>
    <dbReference type="NCBI Taxonomy" id="394095"/>
    <lineage>
        <taxon>Bacteria</taxon>
        <taxon>Pseudomonadati</taxon>
        <taxon>Myxococcota</taxon>
        <taxon>Myxococcia</taxon>
        <taxon>Myxococcales</taxon>
        <taxon>Cystobacterineae</taxon>
        <taxon>Myxococcaceae</taxon>
        <taxon>Pyxidicoccus</taxon>
    </lineage>
</organism>